<dbReference type="GO" id="GO:0015057">
    <property type="term" value="F:thrombin-activated receptor activity"/>
    <property type="evidence" value="ECO:0007669"/>
    <property type="project" value="InterPro"/>
</dbReference>
<feature type="compositionally biased region" description="Polar residues" evidence="18">
    <location>
        <begin position="44"/>
        <end position="63"/>
    </location>
</feature>
<keyword evidence="7 19" id="KW-1133">Transmembrane helix</keyword>
<keyword evidence="10 19" id="KW-0472">Membrane</keyword>
<comment type="caution">
    <text evidence="22">The sequence shown here is derived from an EMBL/GenBank/DDBJ whole genome shotgun (WGS) entry which is preliminary data.</text>
</comment>
<feature type="disulfide bond" evidence="16">
    <location>
        <begin position="152"/>
        <end position="231"/>
    </location>
</feature>
<feature type="transmembrane region" description="Helical" evidence="19">
    <location>
        <begin position="289"/>
        <end position="314"/>
    </location>
</feature>
<evidence type="ECO:0000256" key="4">
    <source>
        <dbReference type="ARBA" id="ARBA00022692"/>
    </source>
</evidence>
<keyword evidence="12 17" id="KW-0675">Receptor</keyword>
<keyword evidence="11 16" id="KW-1015">Disulfide bond</keyword>
<evidence type="ECO:0000256" key="2">
    <source>
        <dbReference type="ARBA" id="ARBA00019705"/>
    </source>
</evidence>
<feature type="transmembrane region" description="Helical" evidence="19">
    <location>
        <begin position="154"/>
        <end position="175"/>
    </location>
</feature>
<organism evidence="22 23">
    <name type="scientific">Albula glossodonta</name>
    <name type="common">roundjaw bonefish</name>
    <dbReference type="NCBI Taxonomy" id="121402"/>
    <lineage>
        <taxon>Eukaryota</taxon>
        <taxon>Metazoa</taxon>
        <taxon>Chordata</taxon>
        <taxon>Craniata</taxon>
        <taxon>Vertebrata</taxon>
        <taxon>Euteleostomi</taxon>
        <taxon>Actinopterygii</taxon>
        <taxon>Neopterygii</taxon>
        <taxon>Teleostei</taxon>
        <taxon>Albuliformes</taxon>
        <taxon>Albulidae</taxon>
        <taxon>Albula</taxon>
    </lineage>
</organism>
<evidence type="ECO:0000256" key="10">
    <source>
        <dbReference type="ARBA" id="ARBA00023136"/>
    </source>
</evidence>
<dbReference type="PRINTS" id="PR00237">
    <property type="entry name" value="GPCRRHODOPSN"/>
</dbReference>
<evidence type="ECO:0000313" key="23">
    <source>
        <dbReference type="Proteomes" id="UP000824540"/>
    </source>
</evidence>
<gene>
    <name evidence="22" type="ORF">JZ751_011827</name>
</gene>
<feature type="transmembrane region" description="Helical" evidence="19">
    <location>
        <begin position="114"/>
        <end position="134"/>
    </location>
</feature>
<feature type="signal peptide" evidence="20">
    <location>
        <begin position="1"/>
        <end position="16"/>
    </location>
</feature>
<feature type="transmembrane region" description="Helical" evidence="19">
    <location>
        <begin position="196"/>
        <end position="216"/>
    </location>
</feature>
<keyword evidence="4 17" id="KW-0812">Transmembrane</keyword>
<dbReference type="PANTHER" id="PTHR24232:SF20">
    <property type="entry name" value="PROTEINASE-ACTIVATED RECEPTOR 1"/>
    <property type="match status" value="1"/>
</dbReference>
<dbReference type="PROSITE" id="PS00237">
    <property type="entry name" value="G_PROTEIN_RECEP_F1_1"/>
    <property type="match status" value="1"/>
</dbReference>
<feature type="transmembrane region" description="Helical" evidence="19">
    <location>
        <begin position="80"/>
        <end position="102"/>
    </location>
</feature>
<keyword evidence="6 20" id="KW-0732">Signal</keyword>
<evidence type="ECO:0000256" key="13">
    <source>
        <dbReference type="ARBA" id="ARBA00023180"/>
    </source>
</evidence>
<sequence>MFIEVLVLIFLHSAAGWNNTHLVRSFPGFHGSDFELIEYDDGSDSSTSQPLNSSHKNGGRNQYSTTNETMQYLSGSLMTIVIPSIYTLVFIISLPLNTAAILMFAFKVRPKKTAVIYMLNLAVADLLFVLLLPFRVSYHFNGNDWAYGPIWCRVVTSAFYCNMYCSILLMTCISADRFLAVVYPIKSLTWRSQRRSMHLCAIMWLLAVVGVMPILLSKQSAHLHELGITTCHDVLDIDQLRGYYHYFFPIFTTVFFFIPLILTTICYVRIIQALRVKGVSMQAKRNRAVVMAVTVLTVFVVCFTPTNILLLAHYVQFAYQHSESSYAAYLVFMCIGSVNCCLDPVIYYFGSSQCRKKVAIFLRCKASRELQSSRYESSTTSTMETFQKSQDNQYEKLMA</sequence>
<dbReference type="SUPFAM" id="SSF81321">
    <property type="entry name" value="Family A G protein-coupled receptor-like"/>
    <property type="match status" value="1"/>
</dbReference>
<dbReference type="GO" id="GO:0007596">
    <property type="term" value="P:blood coagulation"/>
    <property type="evidence" value="ECO:0007669"/>
    <property type="project" value="UniProtKB-KW"/>
</dbReference>
<keyword evidence="14 17" id="KW-0807">Transducer</keyword>
<keyword evidence="3" id="KW-1003">Cell membrane</keyword>
<evidence type="ECO:0000259" key="21">
    <source>
        <dbReference type="PROSITE" id="PS50262"/>
    </source>
</evidence>
<evidence type="ECO:0000256" key="20">
    <source>
        <dbReference type="SAM" id="SignalP"/>
    </source>
</evidence>
<evidence type="ECO:0000256" key="17">
    <source>
        <dbReference type="RuleBase" id="RU000688"/>
    </source>
</evidence>
<dbReference type="OrthoDB" id="8881832at2759"/>
<dbReference type="PRINTS" id="PR00908">
    <property type="entry name" value="THROMBINR"/>
</dbReference>
<comment type="similarity">
    <text evidence="17">Belongs to the G-protein coupled receptor 1 family.</text>
</comment>
<feature type="transmembrane region" description="Helical" evidence="19">
    <location>
        <begin position="326"/>
        <end position="349"/>
    </location>
</feature>
<keyword evidence="9" id="KW-0094">Blood coagulation</keyword>
<dbReference type="GO" id="GO:0030194">
    <property type="term" value="P:positive regulation of blood coagulation"/>
    <property type="evidence" value="ECO:0007669"/>
    <property type="project" value="TreeGrafter"/>
</dbReference>
<dbReference type="PRINTS" id="PR01428">
    <property type="entry name" value="PROTEASEAR"/>
</dbReference>
<evidence type="ECO:0000256" key="11">
    <source>
        <dbReference type="ARBA" id="ARBA00023157"/>
    </source>
</evidence>
<evidence type="ECO:0000256" key="3">
    <source>
        <dbReference type="ARBA" id="ARBA00022475"/>
    </source>
</evidence>
<dbReference type="GO" id="GO:0005886">
    <property type="term" value="C:plasma membrane"/>
    <property type="evidence" value="ECO:0007669"/>
    <property type="project" value="UniProtKB-SubCell"/>
</dbReference>
<evidence type="ECO:0000256" key="15">
    <source>
        <dbReference type="ARBA" id="ARBA00031780"/>
    </source>
</evidence>
<dbReference type="InterPro" id="IPR000935">
    <property type="entry name" value="Thrmbn_rcpt"/>
</dbReference>
<feature type="region of interest" description="Disordered" evidence="18">
    <location>
        <begin position="41"/>
        <end position="63"/>
    </location>
</feature>
<evidence type="ECO:0000256" key="1">
    <source>
        <dbReference type="ARBA" id="ARBA00004651"/>
    </source>
</evidence>
<feature type="transmembrane region" description="Helical" evidence="19">
    <location>
        <begin position="246"/>
        <end position="268"/>
    </location>
</feature>
<evidence type="ECO:0000256" key="6">
    <source>
        <dbReference type="ARBA" id="ARBA00022729"/>
    </source>
</evidence>
<evidence type="ECO:0000256" key="16">
    <source>
        <dbReference type="PIRSR" id="PIRSR603912-52"/>
    </source>
</evidence>
<evidence type="ECO:0000256" key="8">
    <source>
        <dbReference type="ARBA" id="ARBA00023040"/>
    </source>
</evidence>
<dbReference type="InterPro" id="IPR000276">
    <property type="entry name" value="GPCR_Rhodpsn"/>
</dbReference>
<evidence type="ECO:0000256" key="7">
    <source>
        <dbReference type="ARBA" id="ARBA00022989"/>
    </source>
</evidence>
<dbReference type="Pfam" id="PF00001">
    <property type="entry name" value="7tm_1"/>
    <property type="match status" value="1"/>
</dbReference>
<evidence type="ECO:0000256" key="14">
    <source>
        <dbReference type="ARBA" id="ARBA00023224"/>
    </source>
</evidence>
<dbReference type="InterPro" id="IPR017452">
    <property type="entry name" value="GPCR_Rhodpsn_7TM"/>
</dbReference>
<dbReference type="PANTHER" id="PTHR24232">
    <property type="entry name" value="G-PROTEIN COUPLED RECEPTOR"/>
    <property type="match status" value="1"/>
</dbReference>
<dbReference type="EMBL" id="JAFBMS010000003">
    <property type="protein sequence ID" value="KAG9353705.1"/>
    <property type="molecule type" value="Genomic_DNA"/>
</dbReference>
<dbReference type="Proteomes" id="UP000824540">
    <property type="component" value="Unassembled WGS sequence"/>
</dbReference>
<protein>
    <recommendedName>
        <fullName evidence="2">Proteinase-activated receptor 1</fullName>
    </recommendedName>
    <alternativeName>
        <fullName evidence="15">Thrombin receptor</fullName>
    </alternativeName>
</protein>
<evidence type="ECO:0000313" key="22">
    <source>
        <dbReference type="EMBL" id="KAG9353705.1"/>
    </source>
</evidence>
<dbReference type="PROSITE" id="PS50262">
    <property type="entry name" value="G_PROTEIN_RECEP_F1_2"/>
    <property type="match status" value="1"/>
</dbReference>
<dbReference type="CDD" id="cd15369">
    <property type="entry name" value="7tmA_PAR1"/>
    <property type="match status" value="1"/>
</dbReference>
<keyword evidence="8 17" id="KW-0297">G-protein coupled receptor</keyword>
<dbReference type="GO" id="GO:0035025">
    <property type="term" value="P:positive regulation of Rho protein signal transduction"/>
    <property type="evidence" value="ECO:0007669"/>
    <property type="project" value="TreeGrafter"/>
</dbReference>
<keyword evidence="23" id="KW-1185">Reference proteome</keyword>
<proteinExistence type="inferred from homology"/>
<accession>A0A8T2PQS5</accession>
<name>A0A8T2PQS5_9TELE</name>
<dbReference type="AlphaFoldDB" id="A0A8T2PQS5"/>
<dbReference type="GO" id="GO:0007200">
    <property type="term" value="P:phospholipase C-activating G protein-coupled receptor signaling pathway"/>
    <property type="evidence" value="ECO:0007669"/>
    <property type="project" value="TreeGrafter"/>
</dbReference>
<evidence type="ECO:0000256" key="12">
    <source>
        <dbReference type="ARBA" id="ARBA00023170"/>
    </source>
</evidence>
<evidence type="ECO:0000256" key="18">
    <source>
        <dbReference type="SAM" id="MobiDB-lite"/>
    </source>
</evidence>
<comment type="subcellular location">
    <subcellularLocation>
        <location evidence="1">Cell membrane</location>
        <topology evidence="1">Multi-pass membrane protein</topology>
    </subcellularLocation>
</comment>
<dbReference type="InterPro" id="IPR003912">
    <property type="entry name" value="Protea_act_rcpt"/>
</dbReference>
<keyword evidence="13" id="KW-0325">Glycoprotein</keyword>
<feature type="chain" id="PRO_5035930293" description="Proteinase-activated receptor 1" evidence="20">
    <location>
        <begin position="17"/>
        <end position="399"/>
    </location>
</feature>
<evidence type="ECO:0000256" key="9">
    <source>
        <dbReference type="ARBA" id="ARBA00023084"/>
    </source>
</evidence>
<reference evidence="22" key="1">
    <citation type="thesis" date="2021" institute="BYU ScholarsArchive" country="Provo, UT, USA">
        <title>Applications of and Algorithms for Genome Assembly and Genomic Analyses with an Emphasis on Marine Teleosts.</title>
        <authorList>
            <person name="Pickett B.D."/>
        </authorList>
    </citation>
    <scope>NUCLEOTIDE SEQUENCE</scope>
    <source>
        <strain evidence="22">HI-2016</strain>
    </source>
</reference>
<evidence type="ECO:0000256" key="19">
    <source>
        <dbReference type="SAM" id="Phobius"/>
    </source>
</evidence>
<dbReference type="Gene3D" id="1.20.1070.10">
    <property type="entry name" value="Rhodopsin 7-helix transmembrane proteins"/>
    <property type="match status" value="1"/>
</dbReference>
<feature type="domain" description="G-protein coupled receptors family 1 profile" evidence="21">
    <location>
        <begin position="96"/>
        <end position="347"/>
    </location>
</feature>
<dbReference type="FunFam" id="1.20.1070.10:FF:000040">
    <property type="entry name" value="Coagulation factor 2 (thrombin) receptor"/>
    <property type="match status" value="1"/>
</dbReference>
<keyword evidence="5" id="KW-0356">Hemostasis</keyword>
<evidence type="ECO:0000256" key="5">
    <source>
        <dbReference type="ARBA" id="ARBA00022696"/>
    </source>
</evidence>